<protein>
    <submittedName>
        <fullName evidence="1">Uncharacterized protein</fullName>
    </submittedName>
</protein>
<dbReference type="EMBL" id="JABZEO010000038">
    <property type="protein sequence ID" value="NVZ11747.1"/>
    <property type="molecule type" value="Genomic_DNA"/>
</dbReference>
<comment type="caution">
    <text evidence="1">The sequence shown here is derived from an EMBL/GenBank/DDBJ whole genome shotgun (WGS) entry which is preliminary data.</text>
</comment>
<accession>A0A850RJR6</accession>
<evidence type="ECO:0000313" key="1">
    <source>
        <dbReference type="EMBL" id="NVZ11747.1"/>
    </source>
</evidence>
<evidence type="ECO:0000313" key="2">
    <source>
        <dbReference type="Proteomes" id="UP000592294"/>
    </source>
</evidence>
<dbReference type="AlphaFoldDB" id="A0A850RJR6"/>
<keyword evidence="2" id="KW-1185">Reference proteome</keyword>
<sequence>MKPEEFVLEFEGCHFPSDLGPEISLDAHDPPFKKKELREMAKLGLIVLNEKDWTYRLTQKAAELRQPETERERHRFQNALRDLVDTRKYLDANPDNLSDDERKARNLLIAVCYTIADAFPEKEKRIDV</sequence>
<proteinExistence type="predicted"/>
<dbReference type="Proteomes" id="UP000592294">
    <property type="component" value="Unassembled WGS sequence"/>
</dbReference>
<name>A0A850RJR6_9GAMM</name>
<gene>
    <name evidence="1" type="ORF">HW932_21095</name>
</gene>
<reference evidence="1 2" key="1">
    <citation type="submission" date="2020-06" db="EMBL/GenBank/DDBJ databases">
        <title>Whole-genome sequence of Allochromatium humboldtianum DSM 21881, type strain.</title>
        <authorList>
            <person name="Kyndt J.A."/>
            <person name="Meyer T.E."/>
        </authorList>
    </citation>
    <scope>NUCLEOTIDE SEQUENCE [LARGE SCALE GENOMIC DNA]</scope>
    <source>
        <strain evidence="1 2">DSM 21881</strain>
    </source>
</reference>
<dbReference type="RefSeq" id="WP_176978425.1">
    <property type="nucleotide sequence ID" value="NZ_JABZEO010000038.1"/>
</dbReference>
<organism evidence="1 2">
    <name type="scientific">Allochromatium humboldtianum</name>
    <dbReference type="NCBI Taxonomy" id="504901"/>
    <lineage>
        <taxon>Bacteria</taxon>
        <taxon>Pseudomonadati</taxon>
        <taxon>Pseudomonadota</taxon>
        <taxon>Gammaproteobacteria</taxon>
        <taxon>Chromatiales</taxon>
        <taxon>Chromatiaceae</taxon>
        <taxon>Allochromatium</taxon>
    </lineage>
</organism>